<protein>
    <submittedName>
        <fullName evidence="1">Uncharacterized protein</fullName>
    </submittedName>
</protein>
<proteinExistence type="predicted"/>
<name>A0A1G2DUH7_9BACT</name>
<reference evidence="1 2" key="1">
    <citation type="journal article" date="2016" name="Nat. Commun.">
        <title>Thousands of microbial genomes shed light on interconnected biogeochemical processes in an aquifer system.</title>
        <authorList>
            <person name="Anantharaman K."/>
            <person name="Brown C.T."/>
            <person name="Hug L.A."/>
            <person name="Sharon I."/>
            <person name="Castelle C.J."/>
            <person name="Probst A.J."/>
            <person name="Thomas B.C."/>
            <person name="Singh A."/>
            <person name="Wilkins M.J."/>
            <person name="Karaoz U."/>
            <person name="Brodie E.L."/>
            <person name="Williams K.H."/>
            <person name="Hubbard S.S."/>
            <person name="Banfield J.F."/>
        </authorList>
    </citation>
    <scope>NUCLEOTIDE SEQUENCE [LARGE SCALE GENOMIC DNA]</scope>
</reference>
<accession>A0A1G2DUH7</accession>
<dbReference type="Gene3D" id="3.40.50.1000">
    <property type="entry name" value="HAD superfamily/HAD-like"/>
    <property type="match status" value="1"/>
</dbReference>
<comment type="caution">
    <text evidence="1">The sequence shown here is derived from an EMBL/GenBank/DDBJ whole genome shotgun (WGS) entry which is preliminary data.</text>
</comment>
<dbReference type="InterPro" id="IPR036412">
    <property type="entry name" value="HAD-like_sf"/>
</dbReference>
<organism evidence="1 2">
    <name type="scientific">Candidatus Lloydbacteria bacterium RIFOXYC12_FULL_46_25</name>
    <dbReference type="NCBI Taxonomy" id="1798670"/>
    <lineage>
        <taxon>Bacteria</taxon>
        <taxon>Candidatus Lloydiibacteriota</taxon>
    </lineage>
</organism>
<gene>
    <name evidence="1" type="ORF">A2494_03160</name>
</gene>
<dbReference type="InterPro" id="IPR023214">
    <property type="entry name" value="HAD_sf"/>
</dbReference>
<evidence type="ECO:0000313" key="1">
    <source>
        <dbReference type="EMBL" id="OGZ17186.1"/>
    </source>
</evidence>
<dbReference type="AlphaFoldDB" id="A0A1G2DUH7"/>
<dbReference type="Gene3D" id="3.90.1070.10">
    <property type="match status" value="1"/>
</dbReference>
<evidence type="ECO:0000313" key="2">
    <source>
        <dbReference type="Proteomes" id="UP000178106"/>
    </source>
</evidence>
<dbReference type="SUPFAM" id="SSF56784">
    <property type="entry name" value="HAD-like"/>
    <property type="match status" value="1"/>
</dbReference>
<dbReference type="EMBL" id="MHLU01000147">
    <property type="protein sequence ID" value="OGZ17186.1"/>
    <property type="molecule type" value="Genomic_DNA"/>
</dbReference>
<sequence>MGKQNYNEFGEVYSGSFDLEQAEIFIKKQYGNLFEIKNEIINIRACNYPYLVERLIISILDNIQKYHVRREKIIINIINDTKKKGTAKTFNTLTTRLNSIAPEYVDIHIYHIHDRNRILEQIERLSPKVFPKEEFVAFISQEFKNVGGTIGAFNYSLLMSQYSIGKYNFEPKQTVCTFHDDDIHYSILDENGGKYVVDDFDFFKERELLFSLPNSQVVSGRVTHHTGSPYKMFRDFASTLLSLSSLLGQDRFTPFSTFDNEQSTTIENPEMLDKSVETILQSFIDRKPILNLYSRNRNNGTSANTFTINGGSFSMRATEINKLLVLPFSLQDLVLTAQVKSKFGIDAIKIATGPRHIRRKKNTDVAASPSHIVEALLRDNDPQIYNCLVKLSHHKGLSFGKFLKDISQKRTGEIKSDIEKVKTTINRLGTPETSHTKEILLDSLNEILSFEKALNNMTSYESSAETENKTNDLLEIFTSIEPKTEQIHGLFRELGTYDYLGNEYEKIRNSIKNKKFIILSFDLDGTLRESVHSPLALKATQIQRYVKGINSNFITVLNTNNSIGQAKEINTSLKFDYILAENGAVLYDTASGKQKILAPKKYLENLRELKEFLAEKKISIFHERDGTLYIRDGYKFNILKDSMTEVDWTIFNLNYYFTDTHELKVVVNPQRGSKFTGLQLLKKKYGKQVLSVHIGDDEFDVPDMHMENHLSVGVQNHKLNSSSRKKFDKVLPAPMIEGVMHLLNEIEYIQRYA</sequence>
<dbReference type="Proteomes" id="UP000178106">
    <property type="component" value="Unassembled WGS sequence"/>
</dbReference>